<dbReference type="GO" id="GO:0004222">
    <property type="term" value="F:metalloendopeptidase activity"/>
    <property type="evidence" value="ECO:0007669"/>
    <property type="project" value="TreeGrafter"/>
</dbReference>
<evidence type="ECO:0000259" key="2">
    <source>
        <dbReference type="Pfam" id="PF01551"/>
    </source>
</evidence>
<feature type="compositionally biased region" description="Low complexity" evidence="1">
    <location>
        <begin position="172"/>
        <end position="191"/>
    </location>
</feature>
<dbReference type="Pfam" id="PF01551">
    <property type="entry name" value="Peptidase_M23"/>
    <property type="match status" value="1"/>
</dbReference>
<protein>
    <submittedName>
        <fullName evidence="3">M23 family peptidase</fullName>
    </submittedName>
</protein>
<proteinExistence type="predicted"/>
<dbReference type="EMBL" id="SOFM01000027">
    <property type="protein sequence ID" value="TFC03647.1"/>
    <property type="molecule type" value="Genomic_DNA"/>
</dbReference>
<feature type="compositionally biased region" description="Basic and acidic residues" evidence="1">
    <location>
        <begin position="1"/>
        <end position="14"/>
    </location>
</feature>
<accession>A0A4R8W883</accession>
<evidence type="ECO:0000256" key="1">
    <source>
        <dbReference type="SAM" id="MobiDB-lite"/>
    </source>
</evidence>
<reference evidence="3 4" key="1">
    <citation type="submission" date="2019-03" db="EMBL/GenBank/DDBJ databases">
        <title>Genomics of glacier-inhabiting Cryobacterium strains.</title>
        <authorList>
            <person name="Liu Q."/>
            <person name="Xin Y.-H."/>
        </authorList>
    </citation>
    <scope>NUCLEOTIDE SEQUENCE [LARGE SCALE GENOMIC DNA]</scope>
    <source>
        <strain evidence="3 4">RHLT2-21</strain>
    </source>
</reference>
<feature type="compositionally biased region" description="Low complexity" evidence="1">
    <location>
        <begin position="16"/>
        <end position="31"/>
    </location>
</feature>
<keyword evidence="4" id="KW-1185">Reference proteome</keyword>
<feature type="compositionally biased region" description="Low complexity" evidence="1">
    <location>
        <begin position="122"/>
        <end position="146"/>
    </location>
</feature>
<feature type="region of interest" description="Disordered" evidence="1">
    <location>
        <begin position="1"/>
        <end position="47"/>
    </location>
</feature>
<name>A0A4R8W883_9MICO</name>
<evidence type="ECO:0000313" key="4">
    <source>
        <dbReference type="Proteomes" id="UP000297643"/>
    </source>
</evidence>
<evidence type="ECO:0000313" key="3">
    <source>
        <dbReference type="EMBL" id="TFC03647.1"/>
    </source>
</evidence>
<dbReference type="AlphaFoldDB" id="A0A4R8W883"/>
<dbReference type="RefSeq" id="WP_134509123.1">
    <property type="nucleotide sequence ID" value="NZ_SOFM01000027.1"/>
</dbReference>
<dbReference type="PANTHER" id="PTHR21666:SF270">
    <property type="entry name" value="MUREIN HYDROLASE ACTIVATOR ENVC"/>
    <property type="match status" value="1"/>
</dbReference>
<gene>
    <name evidence="3" type="ORF">E3O32_10120</name>
</gene>
<dbReference type="InterPro" id="IPR050570">
    <property type="entry name" value="Cell_wall_metabolism_enzyme"/>
</dbReference>
<dbReference type="Proteomes" id="UP000297643">
    <property type="component" value="Unassembled WGS sequence"/>
</dbReference>
<feature type="region of interest" description="Disordered" evidence="1">
    <location>
        <begin position="172"/>
        <end position="192"/>
    </location>
</feature>
<feature type="compositionally biased region" description="Polar residues" evidence="1">
    <location>
        <begin position="107"/>
        <end position="118"/>
    </location>
</feature>
<dbReference type="Gene3D" id="2.70.70.10">
    <property type="entry name" value="Glucose Permease (Domain IIA)"/>
    <property type="match status" value="1"/>
</dbReference>
<feature type="region of interest" description="Disordered" evidence="1">
    <location>
        <begin position="107"/>
        <end position="160"/>
    </location>
</feature>
<feature type="domain" description="M23ase beta-sheet core" evidence="2">
    <location>
        <begin position="318"/>
        <end position="421"/>
    </location>
</feature>
<dbReference type="PANTHER" id="PTHR21666">
    <property type="entry name" value="PEPTIDASE-RELATED"/>
    <property type="match status" value="1"/>
</dbReference>
<dbReference type="SUPFAM" id="SSF51261">
    <property type="entry name" value="Duplicated hybrid motif"/>
    <property type="match status" value="1"/>
</dbReference>
<comment type="caution">
    <text evidence="3">The sequence shown here is derived from an EMBL/GenBank/DDBJ whole genome shotgun (WGS) entry which is preliminary data.</text>
</comment>
<dbReference type="InterPro" id="IPR011055">
    <property type="entry name" value="Dup_hybrid_motif"/>
</dbReference>
<dbReference type="CDD" id="cd12797">
    <property type="entry name" value="M23_peptidase"/>
    <property type="match status" value="1"/>
</dbReference>
<dbReference type="InterPro" id="IPR016047">
    <property type="entry name" value="M23ase_b-sheet_dom"/>
</dbReference>
<organism evidence="3 4">
    <name type="scientific">Cryobacterium mannosilyticum</name>
    <dbReference type="NCBI Taxonomy" id="1259190"/>
    <lineage>
        <taxon>Bacteria</taxon>
        <taxon>Bacillati</taxon>
        <taxon>Actinomycetota</taxon>
        <taxon>Actinomycetes</taxon>
        <taxon>Micrococcales</taxon>
        <taxon>Microbacteriaceae</taxon>
        <taxon>Cryobacterium</taxon>
    </lineage>
</organism>
<sequence>MEVADARHTSRHDSGVVAPPKAAEPVAAAPVEPAPAPVEPTAIQPEPLEPAPLEPAPVFMPLAEALADADLRLPELDTVTIADTDRLIAAPAAAEAPVSDLEQLQTDVSPVTTSTPIQFPTRAQARARQAASRSGQPAPRSAASRPEAPPPAASLPEASAPVVGITEAPRLRASVTPPAAPRSPRTATPASGLARRLATTGVTFVAMAFVALMAVSTSLPAEALLSSADVQAAAHAALRTTKTEPAQTLTMSGGTDVISVQRDGYESKTIAEVAAASGIRMEATFTNNPNGTIQWPFAVGVHIGDRFGFRDCAGCSSNHGGQDFNPGLGAPIQSIADGVVSFSEDGEGSLGTHMIIDHMIDGKLVSSVYAHMIKGSMLFKTGDVVKVGQVIGKVGNTGMSTGPHLHLDIRLGGKDGTKVDPLAWLYANTN</sequence>